<dbReference type="GeneTree" id="ENSGT01140000282721"/>
<dbReference type="AlphaFoldDB" id="A0A8C7AGR9"/>
<evidence type="ECO:0008006" key="3">
    <source>
        <dbReference type="Google" id="ProtNLM"/>
    </source>
</evidence>
<reference evidence="1" key="1">
    <citation type="submission" date="2025-08" db="UniProtKB">
        <authorList>
            <consortium name="Ensembl"/>
        </authorList>
    </citation>
    <scope>IDENTIFICATION</scope>
</reference>
<organism evidence="1 2">
    <name type="scientific">Neovison vison</name>
    <name type="common">American mink</name>
    <name type="synonym">Mustela vison</name>
    <dbReference type="NCBI Taxonomy" id="452646"/>
    <lineage>
        <taxon>Eukaryota</taxon>
        <taxon>Metazoa</taxon>
        <taxon>Chordata</taxon>
        <taxon>Craniata</taxon>
        <taxon>Vertebrata</taxon>
        <taxon>Euteleostomi</taxon>
        <taxon>Mammalia</taxon>
        <taxon>Eutheria</taxon>
        <taxon>Laurasiatheria</taxon>
        <taxon>Carnivora</taxon>
        <taxon>Caniformia</taxon>
        <taxon>Musteloidea</taxon>
        <taxon>Mustelidae</taxon>
        <taxon>Mustelinae</taxon>
        <taxon>Neogale</taxon>
    </lineage>
</organism>
<accession>A0A8C7AGR9</accession>
<evidence type="ECO:0000313" key="1">
    <source>
        <dbReference type="Ensembl" id="ENSNVIP00000007083.1"/>
    </source>
</evidence>
<dbReference type="Proteomes" id="UP000694425">
    <property type="component" value="Unplaced"/>
</dbReference>
<name>A0A8C7AGR9_NEOVI</name>
<sequence>MSLFADNMTLYTENPKGSTKNLLELINEFNKVAAYKLNTQKLVVFLYTNNEVT</sequence>
<protein>
    <recommendedName>
        <fullName evidence="3">Reverse transcriptase domain-containing protein</fullName>
    </recommendedName>
</protein>
<evidence type="ECO:0000313" key="2">
    <source>
        <dbReference type="Proteomes" id="UP000694425"/>
    </source>
</evidence>
<reference evidence="1" key="2">
    <citation type="submission" date="2025-09" db="UniProtKB">
        <authorList>
            <consortium name="Ensembl"/>
        </authorList>
    </citation>
    <scope>IDENTIFICATION</scope>
</reference>
<keyword evidence="2" id="KW-1185">Reference proteome</keyword>
<proteinExistence type="predicted"/>
<dbReference type="Ensembl" id="ENSNVIT00000008297.1">
    <property type="protein sequence ID" value="ENSNVIP00000007083.1"/>
    <property type="gene ID" value="ENSNVIG00000005622.1"/>
</dbReference>